<feature type="region of interest" description="Disordered" evidence="5">
    <location>
        <begin position="562"/>
        <end position="613"/>
    </location>
</feature>
<dbReference type="InterPro" id="IPR015894">
    <property type="entry name" value="Guanylate-bd_N"/>
</dbReference>
<evidence type="ECO:0000256" key="3">
    <source>
        <dbReference type="PROSITE-ProRule" id="PRU01052"/>
    </source>
</evidence>
<dbReference type="EMBL" id="REGN01003808">
    <property type="protein sequence ID" value="RNA20658.1"/>
    <property type="molecule type" value="Genomic_DNA"/>
</dbReference>
<evidence type="ECO:0000313" key="8">
    <source>
        <dbReference type="Proteomes" id="UP000276133"/>
    </source>
</evidence>
<evidence type="ECO:0000256" key="4">
    <source>
        <dbReference type="SAM" id="Coils"/>
    </source>
</evidence>
<evidence type="ECO:0000313" key="7">
    <source>
        <dbReference type="EMBL" id="RNA20658.1"/>
    </source>
</evidence>
<dbReference type="GO" id="GO:0003924">
    <property type="term" value="F:GTPase activity"/>
    <property type="evidence" value="ECO:0007669"/>
    <property type="project" value="InterPro"/>
</dbReference>
<keyword evidence="4" id="KW-0175">Coiled coil</keyword>
<dbReference type="OrthoDB" id="2135133at2759"/>
<keyword evidence="1" id="KW-0547">Nucleotide-binding</keyword>
<dbReference type="SUPFAM" id="SSF52540">
    <property type="entry name" value="P-loop containing nucleoside triphosphate hydrolases"/>
    <property type="match status" value="1"/>
</dbReference>
<gene>
    <name evidence="7" type="ORF">BpHYR1_040385</name>
</gene>
<dbReference type="PANTHER" id="PTHR10751">
    <property type="entry name" value="GUANYLATE BINDING PROTEIN"/>
    <property type="match status" value="1"/>
</dbReference>
<dbReference type="GO" id="GO:0005525">
    <property type="term" value="F:GTP binding"/>
    <property type="evidence" value="ECO:0007669"/>
    <property type="project" value="UniProtKB-KW"/>
</dbReference>
<accession>A0A3M7RBM4</accession>
<dbReference type="AlphaFoldDB" id="A0A3M7RBM4"/>
<organism evidence="7 8">
    <name type="scientific">Brachionus plicatilis</name>
    <name type="common">Marine rotifer</name>
    <name type="synonym">Brachionus muelleri</name>
    <dbReference type="NCBI Taxonomy" id="10195"/>
    <lineage>
        <taxon>Eukaryota</taxon>
        <taxon>Metazoa</taxon>
        <taxon>Spiralia</taxon>
        <taxon>Gnathifera</taxon>
        <taxon>Rotifera</taxon>
        <taxon>Eurotatoria</taxon>
        <taxon>Monogononta</taxon>
        <taxon>Pseudotrocha</taxon>
        <taxon>Ploima</taxon>
        <taxon>Brachionidae</taxon>
        <taxon>Brachionus</taxon>
    </lineage>
</organism>
<proteinExistence type="inferred from homology"/>
<keyword evidence="7" id="KW-0378">Hydrolase</keyword>
<dbReference type="STRING" id="10195.A0A3M7RBM4"/>
<dbReference type="Gene3D" id="3.40.50.300">
    <property type="entry name" value="P-loop containing nucleotide triphosphate hydrolases"/>
    <property type="match status" value="1"/>
</dbReference>
<feature type="compositionally biased region" description="Low complexity" evidence="5">
    <location>
        <begin position="603"/>
        <end position="613"/>
    </location>
</feature>
<evidence type="ECO:0000256" key="1">
    <source>
        <dbReference type="ARBA" id="ARBA00022741"/>
    </source>
</evidence>
<evidence type="ECO:0000256" key="5">
    <source>
        <dbReference type="SAM" id="MobiDB-lite"/>
    </source>
</evidence>
<comment type="caution">
    <text evidence="7">The sequence shown here is derived from an EMBL/GenBank/DDBJ whole genome shotgun (WGS) entry which is preliminary data.</text>
</comment>
<feature type="domain" description="GB1/RHD3-type G" evidence="6">
    <location>
        <begin position="67"/>
        <end position="176"/>
    </location>
</feature>
<protein>
    <submittedName>
        <fullName evidence="7">Guanylate-binding N-terminal domain containing</fullName>
        <ecNumber evidence="7">3.6.1.15</ecNumber>
    </submittedName>
</protein>
<feature type="compositionally biased region" description="Basic and acidic residues" evidence="5">
    <location>
        <begin position="573"/>
        <end position="597"/>
    </location>
</feature>
<reference evidence="7 8" key="1">
    <citation type="journal article" date="2018" name="Sci. Rep.">
        <title>Genomic signatures of local adaptation to the degree of environmental predictability in rotifers.</title>
        <authorList>
            <person name="Franch-Gras L."/>
            <person name="Hahn C."/>
            <person name="Garcia-Roger E.M."/>
            <person name="Carmona M.J."/>
            <person name="Serra M."/>
            <person name="Gomez A."/>
        </authorList>
    </citation>
    <scope>NUCLEOTIDE SEQUENCE [LARGE SCALE GENOMIC DNA]</scope>
    <source>
        <strain evidence="7">HYR1</strain>
    </source>
</reference>
<dbReference type="InterPro" id="IPR027417">
    <property type="entry name" value="P-loop_NTPase"/>
</dbReference>
<dbReference type="InterPro" id="IPR030386">
    <property type="entry name" value="G_GB1_RHD3_dom"/>
</dbReference>
<dbReference type="EC" id="3.6.1.15" evidence="7"/>
<evidence type="ECO:0000259" key="6">
    <source>
        <dbReference type="PROSITE" id="PS51715"/>
    </source>
</evidence>
<keyword evidence="2" id="KW-0342">GTP-binding</keyword>
<name>A0A3M7RBM4_BRAPC</name>
<dbReference type="Proteomes" id="UP000276133">
    <property type="component" value="Unassembled WGS sequence"/>
</dbReference>
<comment type="similarity">
    <text evidence="3">Belongs to the TRAFAC class dynamin-like GTPase superfamily. GB1/RHD3 GTPase family.</text>
</comment>
<feature type="coiled-coil region" evidence="4">
    <location>
        <begin position="499"/>
        <end position="538"/>
    </location>
</feature>
<keyword evidence="8" id="KW-1185">Reference proteome</keyword>
<evidence type="ECO:0000256" key="2">
    <source>
        <dbReference type="ARBA" id="ARBA00023134"/>
    </source>
</evidence>
<dbReference type="Pfam" id="PF02263">
    <property type="entry name" value="GBP"/>
    <property type="match status" value="1"/>
</dbReference>
<dbReference type="PROSITE" id="PS51715">
    <property type="entry name" value="G_GB1_RHD3"/>
    <property type="match status" value="1"/>
</dbReference>
<sequence length="613" mass="72250">MNQNKVNNVIQLIEQNNKEALKKIQNLNDHVGVIVTVGKKRLGKSFMLNRLIDIDPRNGFEISHIDEPCTKGIFMSTKIMEHTDKNGEKMKLILLDTEGLESKESSKEWDCKIFVLSLLLSLYFIYNTNGTYTRDDLEKLSFVAQISKKIRKNSSSEMDLNDFPQLMWVCRDYKFEIKAETDGRDALKKFMQTHFETENLNKTKDSFVNSFKNIDGFYLPLPDLVHKNGLSNKKLLLGIENYEWHDFSGEFYDEMNKLCQKIKENVQIKMFDKKKLRGKIFSEFIKNVVEHLNDEKTILVVDMVDALIKIDANRNLDEIKTKYSNRLKEIFSKLPIKSELMNSLEEKAQNECLNDLKKKIEESYFEEYEKLFKSYILNEKENSGIFFYYIRKNSSLIEKFCNDEFQKLEAEYRAKMNEKLSSGNFIENFESCENDLSGKIFGEFKQKLKENLDFPKKFLEKYLANEWQLIRQKCNNGQCLTMTQINAPEKSKCWINYFEKNYENLKQSLKNKIDSEKIQREEEILRKKKDEYEKIRMRNDYQPSQNLCSISFTNERRCDHPYTNISESNSISENKKSHDGPRCKDGTLDMRRKENRGMDNPISSSSSSIETVL</sequence>